<protein>
    <submittedName>
        <fullName evidence="4">Integration host factor subunit beta</fullName>
    </submittedName>
</protein>
<evidence type="ECO:0000256" key="1">
    <source>
        <dbReference type="ARBA" id="ARBA00010529"/>
    </source>
</evidence>
<dbReference type="GO" id="GO:0005829">
    <property type="term" value="C:cytosol"/>
    <property type="evidence" value="ECO:0007669"/>
    <property type="project" value="TreeGrafter"/>
</dbReference>
<comment type="similarity">
    <text evidence="1 3">Belongs to the bacterial histone-like protein family.</text>
</comment>
<proteinExistence type="inferred from homology"/>
<evidence type="ECO:0000256" key="2">
    <source>
        <dbReference type="ARBA" id="ARBA00023125"/>
    </source>
</evidence>
<dbReference type="Pfam" id="PF00216">
    <property type="entry name" value="Bac_DNA_binding"/>
    <property type="match status" value="1"/>
</dbReference>
<dbReference type="AlphaFoldDB" id="A0A2C8F3Q3"/>
<accession>A0A2C8F3Q3</accession>
<evidence type="ECO:0000313" key="4">
    <source>
        <dbReference type="EMBL" id="SOB57223.1"/>
    </source>
</evidence>
<dbReference type="KEGG" id="pprf:DPRO_0344"/>
<dbReference type="SMART" id="SM00411">
    <property type="entry name" value="BHL"/>
    <property type="match status" value="1"/>
</dbReference>
<dbReference type="GO" id="GO:0003677">
    <property type="term" value="F:DNA binding"/>
    <property type="evidence" value="ECO:0007669"/>
    <property type="project" value="UniProtKB-KW"/>
</dbReference>
<gene>
    <name evidence="4" type="primary">ihfB</name>
    <name evidence="4" type="ORF">DPRO_0344</name>
</gene>
<dbReference type="InterPro" id="IPR000119">
    <property type="entry name" value="Hist_DNA-bd"/>
</dbReference>
<sequence length="97" mass="10962">MSQGDIMNKSELIKALSEEKKMHVDEATNVVGAFVDSVKEALLRGDRVEIRGFGSFKIKEYDGYTGRNPKTGSVVQVRPKKLPFFRPGKELKEFINE</sequence>
<dbReference type="CDD" id="cd13836">
    <property type="entry name" value="IHF_B"/>
    <property type="match status" value="1"/>
</dbReference>
<dbReference type="GO" id="GO:0030527">
    <property type="term" value="F:structural constituent of chromatin"/>
    <property type="evidence" value="ECO:0007669"/>
    <property type="project" value="InterPro"/>
</dbReference>
<name>A0A2C8F3Q3_9BACT</name>
<dbReference type="PANTHER" id="PTHR33175:SF5">
    <property type="entry name" value="INTEGRATION HOST FACTOR SUBUNIT BETA"/>
    <property type="match status" value="1"/>
</dbReference>
<keyword evidence="5" id="KW-1185">Reference proteome</keyword>
<dbReference type="PANTHER" id="PTHR33175">
    <property type="entry name" value="DNA-BINDING PROTEIN HU"/>
    <property type="match status" value="1"/>
</dbReference>
<dbReference type="EMBL" id="LT907975">
    <property type="protein sequence ID" value="SOB57223.1"/>
    <property type="molecule type" value="Genomic_DNA"/>
</dbReference>
<evidence type="ECO:0000256" key="3">
    <source>
        <dbReference type="RuleBase" id="RU003939"/>
    </source>
</evidence>
<keyword evidence="2" id="KW-0238">DNA-binding</keyword>
<dbReference type="InterPro" id="IPR010992">
    <property type="entry name" value="IHF-like_DNA-bd_dom_sf"/>
</dbReference>
<dbReference type="SUPFAM" id="SSF47729">
    <property type="entry name" value="IHF-like DNA-binding proteins"/>
    <property type="match status" value="1"/>
</dbReference>
<dbReference type="Proteomes" id="UP000219215">
    <property type="component" value="Chromosome DPRO"/>
</dbReference>
<evidence type="ECO:0000313" key="5">
    <source>
        <dbReference type="Proteomes" id="UP000219215"/>
    </source>
</evidence>
<dbReference type="PRINTS" id="PR01727">
    <property type="entry name" value="DNABINDINGHU"/>
</dbReference>
<dbReference type="Gene3D" id="4.10.520.10">
    <property type="entry name" value="IHF-like DNA-binding proteins"/>
    <property type="match status" value="1"/>
</dbReference>
<organism evidence="4 5">
    <name type="scientific">Pseudodesulfovibrio profundus</name>
    <dbReference type="NCBI Taxonomy" id="57320"/>
    <lineage>
        <taxon>Bacteria</taxon>
        <taxon>Pseudomonadati</taxon>
        <taxon>Thermodesulfobacteriota</taxon>
        <taxon>Desulfovibrionia</taxon>
        <taxon>Desulfovibrionales</taxon>
        <taxon>Desulfovibrionaceae</taxon>
    </lineage>
</organism>
<reference evidence="5" key="1">
    <citation type="submission" date="2017-09" db="EMBL/GenBank/DDBJ databases">
        <authorList>
            <person name="Regsiter A."/>
            <person name="William W."/>
        </authorList>
    </citation>
    <scope>NUCLEOTIDE SEQUENCE [LARGE SCALE GENOMIC DNA]</scope>
    <source>
        <strain evidence="5">500-1</strain>
    </source>
</reference>